<dbReference type="Proteomes" id="UP001223390">
    <property type="component" value="Unassembled WGS sequence"/>
</dbReference>
<evidence type="ECO:0000256" key="2">
    <source>
        <dbReference type="ARBA" id="ARBA00022598"/>
    </source>
</evidence>
<dbReference type="InterPro" id="IPR045851">
    <property type="entry name" value="AMP-bd_C_sf"/>
</dbReference>
<dbReference type="EMBL" id="JASITI010000020">
    <property type="protein sequence ID" value="MDK9497573.1"/>
    <property type="molecule type" value="Genomic_DNA"/>
</dbReference>
<protein>
    <submittedName>
        <fullName evidence="6">AMP-binding protein</fullName>
    </submittedName>
</protein>
<dbReference type="Pfam" id="PF00501">
    <property type="entry name" value="AMP-binding"/>
    <property type="match status" value="1"/>
</dbReference>
<reference evidence="6 7" key="1">
    <citation type="submission" date="2023-05" db="EMBL/GenBank/DDBJ databases">
        <title>Sequencing and Assembly of Streptomyces sp. NP73.</title>
        <authorList>
            <person name="Konwar A.N."/>
            <person name="Saikia K."/>
            <person name="Thakur D."/>
        </authorList>
    </citation>
    <scope>NUCLEOTIDE SEQUENCE [LARGE SCALE GENOMIC DNA]</scope>
    <source>
        <strain evidence="6 7">NP73</strain>
    </source>
</reference>
<organism evidence="6 7">
    <name type="scientific">Streptomyces katrae</name>
    <dbReference type="NCBI Taxonomy" id="68223"/>
    <lineage>
        <taxon>Bacteria</taxon>
        <taxon>Bacillati</taxon>
        <taxon>Actinomycetota</taxon>
        <taxon>Actinomycetes</taxon>
        <taxon>Kitasatosporales</taxon>
        <taxon>Streptomycetaceae</taxon>
        <taxon>Streptomyces</taxon>
    </lineage>
</organism>
<evidence type="ECO:0000259" key="4">
    <source>
        <dbReference type="Pfam" id="PF00501"/>
    </source>
</evidence>
<feature type="domain" description="AMP-binding enzyme C-terminal" evidence="5">
    <location>
        <begin position="404"/>
        <end position="481"/>
    </location>
</feature>
<dbReference type="InterPro" id="IPR020845">
    <property type="entry name" value="AMP-binding_CS"/>
</dbReference>
<dbReference type="InterPro" id="IPR025110">
    <property type="entry name" value="AMP-bd_C"/>
</dbReference>
<evidence type="ECO:0000259" key="5">
    <source>
        <dbReference type="Pfam" id="PF13193"/>
    </source>
</evidence>
<feature type="region of interest" description="Disordered" evidence="3">
    <location>
        <begin position="480"/>
        <end position="508"/>
    </location>
</feature>
<sequence length="508" mass="53767">MVARYVSELIAALERHGERPAIGTGAEALRFHEVLDAVHRLAGALDDAGVRRGTGLACVTGGNRPEALLVRLAAHVLGARLTQVVGGPAVHGVEFILRDCRPGLVVHDVPVPETGAPRLGLDALLAAAAAREPAEVPVRAREEDLARVMYTGGTTGRPKGVASTFGALAARDTGRGARWTESVYLSVTTLAQRSGGRCLEQLRAGGRVEILDPFAPREFAAACRRLGRVSTYLTPPMLYRLLDDPATAQGVPGLEAVSYGASPVLPERLREAVTRWGVRWRQGYGMNEAAVICRLTPDDHDAAVAGRPELLASAGRPAAGVEIQVRDDRGAVLPAGRPGEVWVRSETVMSGYWNQPALTAEVLRGGWLRTGDVGHVDDGGYLYLDDRVKDIVIVNGANIYCLPVEASLARHPAVARAVVVGRPSPLTGEEVCAFLVPPPGCEPSGTAAAEACDLVERDLAPAHRPTAVFWEREIPLTSRGKPDKRLLRRRAAGCPTAPPGGQAPPGPG</sequence>
<gene>
    <name evidence="6" type="ORF">QEZ40_002514</name>
</gene>
<evidence type="ECO:0000313" key="6">
    <source>
        <dbReference type="EMBL" id="MDK9497573.1"/>
    </source>
</evidence>
<evidence type="ECO:0000256" key="1">
    <source>
        <dbReference type="ARBA" id="ARBA00006432"/>
    </source>
</evidence>
<keyword evidence="7" id="KW-1185">Reference proteome</keyword>
<dbReference type="PANTHER" id="PTHR24096:SF149">
    <property type="entry name" value="AMP-BINDING DOMAIN-CONTAINING PROTEIN-RELATED"/>
    <property type="match status" value="1"/>
</dbReference>
<dbReference type="RefSeq" id="WP_285343311.1">
    <property type="nucleotide sequence ID" value="NZ_JASITI010000020.1"/>
</dbReference>
<comment type="caution">
    <text evidence="6">The sequence shown here is derived from an EMBL/GenBank/DDBJ whole genome shotgun (WGS) entry which is preliminary data.</text>
</comment>
<evidence type="ECO:0000256" key="3">
    <source>
        <dbReference type="SAM" id="MobiDB-lite"/>
    </source>
</evidence>
<proteinExistence type="inferred from homology"/>
<feature type="compositionally biased region" description="Pro residues" evidence="3">
    <location>
        <begin position="496"/>
        <end position="508"/>
    </location>
</feature>
<dbReference type="Gene3D" id="3.40.50.12780">
    <property type="entry name" value="N-terminal domain of ligase-like"/>
    <property type="match status" value="1"/>
</dbReference>
<dbReference type="InterPro" id="IPR000873">
    <property type="entry name" value="AMP-dep_synth/lig_dom"/>
</dbReference>
<dbReference type="PROSITE" id="PS00455">
    <property type="entry name" value="AMP_BINDING"/>
    <property type="match status" value="1"/>
</dbReference>
<dbReference type="SUPFAM" id="SSF56801">
    <property type="entry name" value="Acetyl-CoA synthetase-like"/>
    <property type="match status" value="1"/>
</dbReference>
<comment type="similarity">
    <text evidence="1">Belongs to the ATP-dependent AMP-binding enzyme family.</text>
</comment>
<evidence type="ECO:0000313" key="7">
    <source>
        <dbReference type="Proteomes" id="UP001223390"/>
    </source>
</evidence>
<dbReference type="Gene3D" id="3.30.300.30">
    <property type="match status" value="1"/>
</dbReference>
<accession>A0ABT7GVC8</accession>
<dbReference type="PANTHER" id="PTHR24096">
    <property type="entry name" value="LONG-CHAIN-FATTY-ACID--COA LIGASE"/>
    <property type="match status" value="1"/>
</dbReference>
<feature type="domain" description="AMP-dependent synthetase/ligase" evidence="4">
    <location>
        <begin position="12"/>
        <end position="353"/>
    </location>
</feature>
<dbReference type="InterPro" id="IPR042099">
    <property type="entry name" value="ANL_N_sf"/>
</dbReference>
<dbReference type="Pfam" id="PF13193">
    <property type="entry name" value="AMP-binding_C"/>
    <property type="match status" value="1"/>
</dbReference>
<keyword evidence="2" id="KW-0436">Ligase</keyword>
<name>A0ABT7GVC8_9ACTN</name>